<proteinExistence type="predicted"/>
<protein>
    <submittedName>
        <fullName evidence="1">Uncharacterized protein</fullName>
    </submittedName>
</protein>
<name>A0A0L8HGE3_OCTBM</name>
<dbReference type="AlphaFoldDB" id="A0A0L8HGE3"/>
<sequence length="59" mass="6955">MIPNLFDRKLSQGHPYGILKRQHLGRNLFDVGCGNSSRKEAQERDYLRVGRRLESTRQR</sequence>
<dbReference type="EMBL" id="KQ418194">
    <property type="protein sequence ID" value="KOF88323.1"/>
    <property type="molecule type" value="Genomic_DNA"/>
</dbReference>
<organism evidence="1">
    <name type="scientific">Octopus bimaculoides</name>
    <name type="common">California two-spotted octopus</name>
    <dbReference type="NCBI Taxonomy" id="37653"/>
    <lineage>
        <taxon>Eukaryota</taxon>
        <taxon>Metazoa</taxon>
        <taxon>Spiralia</taxon>
        <taxon>Lophotrochozoa</taxon>
        <taxon>Mollusca</taxon>
        <taxon>Cephalopoda</taxon>
        <taxon>Coleoidea</taxon>
        <taxon>Octopodiformes</taxon>
        <taxon>Octopoda</taxon>
        <taxon>Incirrata</taxon>
        <taxon>Octopodidae</taxon>
        <taxon>Octopus</taxon>
    </lineage>
</organism>
<gene>
    <name evidence="1" type="ORF">OCBIM_22015034mg</name>
</gene>
<evidence type="ECO:0000313" key="1">
    <source>
        <dbReference type="EMBL" id="KOF88323.1"/>
    </source>
</evidence>
<reference evidence="1" key="1">
    <citation type="submission" date="2015-07" db="EMBL/GenBank/DDBJ databases">
        <title>MeaNS - Measles Nucleotide Surveillance Program.</title>
        <authorList>
            <person name="Tran T."/>
            <person name="Druce J."/>
        </authorList>
    </citation>
    <scope>NUCLEOTIDE SEQUENCE</scope>
    <source>
        <strain evidence="1">UCB-OBI-ISO-001</strain>
        <tissue evidence="1">Gonad</tissue>
    </source>
</reference>
<accession>A0A0L8HGE3</accession>